<feature type="transmembrane region" description="Helical" evidence="6">
    <location>
        <begin position="12"/>
        <end position="29"/>
    </location>
</feature>
<dbReference type="InterPro" id="IPR037185">
    <property type="entry name" value="EmrE-like"/>
</dbReference>
<dbReference type="GO" id="GO:0005886">
    <property type="term" value="C:plasma membrane"/>
    <property type="evidence" value="ECO:0007669"/>
    <property type="project" value="UniProtKB-SubCell"/>
</dbReference>
<evidence type="ECO:0000256" key="5">
    <source>
        <dbReference type="ARBA" id="ARBA00023136"/>
    </source>
</evidence>
<reference evidence="8 9" key="1">
    <citation type="submission" date="2018-10" db="EMBL/GenBank/DDBJ databases">
        <title>Xanthobacter tagetidis genome sequencing and assembly.</title>
        <authorList>
            <person name="Maclea K.S."/>
            <person name="Goen A.E."/>
            <person name="Fatima S.A."/>
        </authorList>
    </citation>
    <scope>NUCLEOTIDE SEQUENCE [LARGE SCALE GENOMIC DNA]</scope>
    <source>
        <strain evidence="8 9">ATCC 700314</strain>
    </source>
</reference>
<feature type="transmembrane region" description="Helical" evidence="6">
    <location>
        <begin position="133"/>
        <end position="151"/>
    </location>
</feature>
<dbReference type="AlphaFoldDB" id="A0A3L7ADZ3"/>
<dbReference type="OrthoDB" id="9806889at2"/>
<organism evidence="8 9">
    <name type="scientific">Xanthobacter tagetidis</name>
    <dbReference type="NCBI Taxonomy" id="60216"/>
    <lineage>
        <taxon>Bacteria</taxon>
        <taxon>Pseudomonadati</taxon>
        <taxon>Pseudomonadota</taxon>
        <taxon>Alphaproteobacteria</taxon>
        <taxon>Hyphomicrobiales</taxon>
        <taxon>Xanthobacteraceae</taxon>
        <taxon>Xanthobacter</taxon>
    </lineage>
</organism>
<evidence type="ECO:0000256" key="6">
    <source>
        <dbReference type="SAM" id="Phobius"/>
    </source>
</evidence>
<dbReference type="RefSeq" id="WP_121623216.1">
    <property type="nucleotide sequence ID" value="NZ_JACIIW010000005.1"/>
</dbReference>
<evidence type="ECO:0000259" key="7">
    <source>
        <dbReference type="Pfam" id="PF00892"/>
    </source>
</evidence>
<accession>A0A3L7ADZ3</accession>
<feature type="transmembrane region" description="Helical" evidence="6">
    <location>
        <begin position="106"/>
        <end position="126"/>
    </location>
</feature>
<dbReference type="PANTHER" id="PTHR32322:SF18">
    <property type="entry name" value="S-ADENOSYLMETHIONINE_S-ADENOSYLHOMOCYSTEINE TRANSPORTER"/>
    <property type="match status" value="1"/>
</dbReference>
<evidence type="ECO:0000256" key="3">
    <source>
        <dbReference type="ARBA" id="ARBA00022692"/>
    </source>
</evidence>
<evidence type="ECO:0000256" key="4">
    <source>
        <dbReference type="ARBA" id="ARBA00022989"/>
    </source>
</evidence>
<evidence type="ECO:0000313" key="9">
    <source>
        <dbReference type="Proteomes" id="UP000269692"/>
    </source>
</evidence>
<name>A0A3L7ADZ3_9HYPH</name>
<feature type="transmembrane region" description="Helical" evidence="6">
    <location>
        <begin position="225"/>
        <end position="246"/>
    </location>
</feature>
<keyword evidence="2" id="KW-1003">Cell membrane</keyword>
<dbReference type="EMBL" id="RCTF01000007">
    <property type="protein sequence ID" value="RLP78623.1"/>
    <property type="molecule type" value="Genomic_DNA"/>
</dbReference>
<feature type="transmembrane region" description="Helical" evidence="6">
    <location>
        <begin position="283"/>
        <end position="301"/>
    </location>
</feature>
<dbReference type="PANTHER" id="PTHR32322">
    <property type="entry name" value="INNER MEMBRANE TRANSPORTER"/>
    <property type="match status" value="1"/>
</dbReference>
<sequence length="320" mass="34716">MSAPRSTGPLGAVFNAPYLLLVLVAMLWAVNMVLGRYIVGHVPPLTLAFVRWTGATLILLPFAWSQLMRDWPLVRTHIKSLLLLSATGISCYNSMTYYGLQYTEAVNGLLVQSTTPLIVAVWTFLLFRDRLSLGQTAGIGVSLVGVMFIISRGDLDTLVHLKPNEGDLWLLLAIGIYGFYAAMLRKRPPLGSLSFLLVIMAMGAVVLIPTVLWEMHLGMYLKFDTLTLSAMAYVAVGPSLIAYMFFNRAVEMVGANRAAPFIHLLPVFGTALAIVFLGERLAWYHLVGYVLVIGGIGLATFSGRGRAAGAPATTEPTPPG</sequence>
<evidence type="ECO:0000313" key="8">
    <source>
        <dbReference type="EMBL" id="RLP78623.1"/>
    </source>
</evidence>
<proteinExistence type="predicted"/>
<feature type="transmembrane region" description="Helical" evidence="6">
    <location>
        <begin position="49"/>
        <end position="68"/>
    </location>
</feature>
<feature type="domain" description="EamA" evidence="7">
    <location>
        <begin position="18"/>
        <end position="150"/>
    </location>
</feature>
<keyword evidence="9" id="KW-1185">Reference proteome</keyword>
<dbReference type="SUPFAM" id="SSF103481">
    <property type="entry name" value="Multidrug resistance efflux transporter EmrE"/>
    <property type="match status" value="2"/>
</dbReference>
<comment type="subcellular location">
    <subcellularLocation>
        <location evidence="1">Cell membrane</location>
        <topology evidence="1">Multi-pass membrane protein</topology>
    </subcellularLocation>
</comment>
<feature type="transmembrane region" description="Helical" evidence="6">
    <location>
        <begin position="195"/>
        <end position="213"/>
    </location>
</feature>
<keyword evidence="3 6" id="KW-0812">Transmembrane</keyword>
<feature type="transmembrane region" description="Helical" evidence="6">
    <location>
        <begin position="166"/>
        <end position="183"/>
    </location>
</feature>
<feature type="domain" description="EamA" evidence="7">
    <location>
        <begin position="166"/>
        <end position="299"/>
    </location>
</feature>
<dbReference type="Pfam" id="PF00892">
    <property type="entry name" value="EamA"/>
    <property type="match status" value="2"/>
</dbReference>
<comment type="caution">
    <text evidence="8">The sequence shown here is derived from an EMBL/GenBank/DDBJ whole genome shotgun (WGS) entry which is preliminary data.</text>
</comment>
<evidence type="ECO:0000256" key="2">
    <source>
        <dbReference type="ARBA" id="ARBA00022475"/>
    </source>
</evidence>
<dbReference type="InterPro" id="IPR000620">
    <property type="entry name" value="EamA_dom"/>
</dbReference>
<gene>
    <name evidence="8" type="ORF">D9R14_10145</name>
</gene>
<dbReference type="Proteomes" id="UP000269692">
    <property type="component" value="Unassembled WGS sequence"/>
</dbReference>
<dbReference type="InterPro" id="IPR050638">
    <property type="entry name" value="AA-Vitamin_Transporters"/>
</dbReference>
<keyword evidence="4 6" id="KW-1133">Transmembrane helix</keyword>
<evidence type="ECO:0000256" key="1">
    <source>
        <dbReference type="ARBA" id="ARBA00004651"/>
    </source>
</evidence>
<keyword evidence="5 6" id="KW-0472">Membrane</keyword>
<feature type="transmembrane region" description="Helical" evidence="6">
    <location>
        <begin position="258"/>
        <end position="277"/>
    </location>
</feature>
<feature type="transmembrane region" description="Helical" evidence="6">
    <location>
        <begin position="80"/>
        <end position="100"/>
    </location>
</feature>
<protein>
    <submittedName>
        <fullName evidence="8">DMT family transporter</fullName>
    </submittedName>
</protein>